<sequence length="73" mass="8485">SDRDDLLTVKVPYISGTTILILCLLSHFSAVPDDLTPEEQQELENIRRRKQELLEDIQVILEQDMNGYSFQFC</sequence>
<reference evidence="3" key="2">
    <citation type="submission" date="2025-09" db="UniProtKB">
        <authorList>
            <consortium name="Ensembl"/>
        </authorList>
    </citation>
    <scope>IDENTIFICATION</scope>
</reference>
<organism evidence="3 4">
    <name type="scientific">Seriola lalandi dorsalis</name>
    <dbReference type="NCBI Taxonomy" id="1841481"/>
    <lineage>
        <taxon>Eukaryota</taxon>
        <taxon>Metazoa</taxon>
        <taxon>Chordata</taxon>
        <taxon>Craniata</taxon>
        <taxon>Vertebrata</taxon>
        <taxon>Euteleostomi</taxon>
        <taxon>Actinopterygii</taxon>
        <taxon>Neopterygii</taxon>
        <taxon>Teleostei</taxon>
        <taxon>Neoteleostei</taxon>
        <taxon>Acanthomorphata</taxon>
        <taxon>Carangaria</taxon>
        <taxon>Carangiformes</taxon>
        <taxon>Carangidae</taxon>
        <taxon>Seriola</taxon>
    </lineage>
</organism>
<proteinExistence type="predicted"/>
<dbReference type="STRING" id="1841481.ENSSLDP00000014656"/>
<name>A0A3B4XEX0_SERLL</name>
<keyword evidence="2" id="KW-0472">Membrane</keyword>
<evidence type="ECO:0000313" key="3">
    <source>
        <dbReference type="Ensembl" id="ENSSLDP00000014656.1"/>
    </source>
</evidence>
<accession>A0A3B4XEX0</accession>
<protein>
    <submittedName>
        <fullName evidence="3">Uncharacterized protein</fullName>
    </submittedName>
</protein>
<feature type="coiled-coil region" evidence="1">
    <location>
        <begin position="36"/>
        <end position="63"/>
    </location>
</feature>
<dbReference type="Ensembl" id="ENSSLDT00000015223.1">
    <property type="protein sequence ID" value="ENSSLDP00000014656.1"/>
    <property type="gene ID" value="ENSSLDG00000011712.1"/>
</dbReference>
<feature type="transmembrane region" description="Helical" evidence="2">
    <location>
        <begin position="12"/>
        <end position="31"/>
    </location>
</feature>
<dbReference type="AlphaFoldDB" id="A0A3B4XEX0"/>
<evidence type="ECO:0000256" key="1">
    <source>
        <dbReference type="SAM" id="Coils"/>
    </source>
</evidence>
<reference evidence="3" key="1">
    <citation type="submission" date="2025-08" db="UniProtKB">
        <authorList>
            <consortium name="Ensembl"/>
        </authorList>
    </citation>
    <scope>IDENTIFICATION</scope>
</reference>
<keyword evidence="1" id="KW-0175">Coiled coil</keyword>
<keyword evidence="2" id="KW-1133">Transmembrane helix</keyword>
<dbReference type="Proteomes" id="UP000261360">
    <property type="component" value="Unplaced"/>
</dbReference>
<keyword evidence="4" id="KW-1185">Reference proteome</keyword>
<keyword evidence="2" id="KW-0812">Transmembrane</keyword>
<evidence type="ECO:0000313" key="4">
    <source>
        <dbReference type="Proteomes" id="UP000261360"/>
    </source>
</evidence>
<evidence type="ECO:0000256" key="2">
    <source>
        <dbReference type="SAM" id="Phobius"/>
    </source>
</evidence>